<keyword evidence="3" id="KW-1185">Reference proteome</keyword>
<dbReference type="AlphaFoldDB" id="A0AAW3ZT65"/>
<sequence>MRSALLFVAAIGLFGCVQARAQVTDPAALERSLEARFAAYSASDQLDAESGLIIDLANKRFEQLRGANSLSQKLIVSEAFKGGDIKETKCRRAAFVAADRYLFESKYEETLAAFGQIVVDIEKDLVSLGGKSISEFLLGKTKSQVQDAIKGTLKDALKELQGDTPPLAYQQGFSLGARVLNAFSDARCGARLRLHWDKVGQQFDVWVSGDCAYEPVKVMEPGTETTDLLGKWVLHLQGSSDLVYDEASKSFRALIRKGQKLRESLTAECKSQEVSLCPDDVKHWPEYQRWPEACGTGQPPDFLAEVSDPLIEAEGLWRFENRAGEGDTPYSQGVIVISKGHPDLHFRKLDSGWTHFGVGGNANGSWSRRFGAWNTSVEGNTFSVGISPFSNIQMSVSMHEGALRGRWSEGANSGVSVWRAQPPLVLKSVRVHSGRAGGDFVSESQPEAMVPVLRQFSPPICGAQMAGNCPRASVEIVADNIEGPHDLWIDPATHIRMGERRYVVISKDGTQATTSYPNANYFESQKTIGARIELLLWDGATPGVKTLWIDGHAIPFELQIIPASENPT</sequence>
<evidence type="ECO:0000313" key="3">
    <source>
        <dbReference type="Proteomes" id="UP000613768"/>
    </source>
</evidence>
<comment type="caution">
    <text evidence="2">The sequence shown here is derived from an EMBL/GenBank/DDBJ whole genome shotgun (WGS) entry which is preliminary data.</text>
</comment>
<proteinExistence type="predicted"/>
<dbReference type="PROSITE" id="PS51257">
    <property type="entry name" value="PROKAR_LIPOPROTEIN"/>
    <property type="match status" value="1"/>
</dbReference>
<protein>
    <submittedName>
        <fullName evidence="2">Uncharacterized protein</fullName>
    </submittedName>
</protein>
<dbReference type="RefSeq" id="WP_192030771.1">
    <property type="nucleotide sequence ID" value="NZ_JACYTR010000048.1"/>
</dbReference>
<accession>A0AAW3ZT65</accession>
<gene>
    <name evidence="2" type="ORF">IFO71_16535</name>
</gene>
<name>A0AAW3ZT65_9GAMM</name>
<dbReference type="Proteomes" id="UP000613768">
    <property type="component" value="Unassembled WGS sequence"/>
</dbReference>
<reference evidence="2 3" key="1">
    <citation type="submission" date="2020-09" db="EMBL/GenBank/DDBJ databases">
        <title>Pseudoxanthomonas sp. CAU 1598 isolated from sand of Yaerae Beach.</title>
        <authorList>
            <person name="Kim W."/>
        </authorList>
    </citation>
    <scope>NUCLEOTIDE SEQUENCE [LARGE SCALE GENOMIC DNA]</scope>
    <source>
        <strain evidence="2 3">CAU 1598</strain>
    </source>
</reference>
<keyword evidence="1" id="KW-0732">Signal</keyword>
<evidence type="ECO:0000313" key="2">
    <source>
        <dbReference type="EMBL" id="MBD8527351.1"/>
    </source>
</evidence>
<organism evidence="2 3">
    <name type="scientific">Pseudomarimonas arenosa</name>
    <dbReference type="NCBI Taxonomy" id="2774145"/>
    <lineage>
        <taxon>Bacteria</taxon>
        <taxon>Pseudomonadati</taxon>
        <taxon>Pseudomonadota</taxon>
        <taxon>Gammaproteobacteria</taxon>
        <taxon>Lysobacterales</taxon>
        <taxon>Lysobacteraceae</taxon>
        <taxon>Pseudomarimonas</taxon>
    </lineage>
</organism>
<feature type="chain" id="PRO_5043924215" evidence="1">
    <location>
        <begin position="22"/>
        <end position="568"/>
    </location>
</feature>
<evidence type="ECO:0000256" key="1">
    <source>
        <dbReference type="SAM" id="SignalP"/>
    </source>
</evidence>
<dbReference type="EMBL" id="JACYTR010000048">
    <property type="protein sequence ID" value="MBD8527351.1"/>
    <property type="molecule type" value="Genomic_DNA"/>
</dbReference>
<feature type="signal peptide" evidence="1">
    <location>
        <begin position="1"/>
        <end position="21"/>
    </location>
</feature>